<evidence type="ECO:0000256" key="1">
    <source>
        <dbReference type="SAM" id="MobiDB-lite"/>
    </source>
</evidence>
<keyword evidence="2" id="KW-0812">Transmembrane</keyword>
<proteinExistence type="predicted"/>
<sequence>MITQTTRTAATGTPSRALKNGFTLIELIIGVVVLAFALSLVTTLIFPQALRSAEPVLQVRAANLAQAFMQEIVGKSFDENSDRSGGSLRCGESGAPACSSTLGPDGESRERFDDVDDYHQLHLTQPDLQDAFGAGIEQDYRGFSYAIDVCYSDVQGTCAGAITRFKRVQVTLRTSQSQDFTFATIVGNY</sequence>
<protein>
    <recommendedName>
        <fullName evidence="5">Pili assembly chaperone</fullName>
    </recommendedName>
</protein>
<dbReference type="AlphaFoldDB" id="A0A432YN67"/>
<feature type="region of interest" description="Disordered" evidence="1">
    <location>
        <begin position="84"/>
        <end position="109"/>
    </location>
</feature>
<reference evidence="4" key="1">
    <citation type="journal article" date="2018" name="Front. Microbiol.">
        <title>Genome-Based Analysis Reveals the Taxonomy and Diversity of the Family Idiomarinaceae.</title>
        <authorList>
            <person name="Liu Y."/>
            <person name="Lai Q."/>
            <person name="Shao Z."/>
        </authorList>
    </citation>
    <scope>NUCLEOTIDE SEQUENCE [LARGE SCALE GENOMIC DNA]</scope>
    <source>
        <strain evidence="4">CVS-6</strain>
    </source>
</reference>
<keyword evidence="2" id="KW-0472">Membrane</keyword>
<dbReference type="RefSeq" id="WP_126753796.1">
    <property type="nucleotide sequence ID" value="NZ_PIPY01000003.1"/>
</dbReference>
<dbReference type="InterPro" id="IPR012902">
    <property type="entry name" value="N_methyl_site"/>
</dbReference>
<keyword evidence="2" id="KW-1133">Transmembrane helix</keyword>
<evidence type="ECO:0000256" key="2">
    <source>
        <dbReference type="SAM" id="Phobius"/>
    </source>
</evidence>
<evidence type="ECO:0000313" key="3">
    <source>
        <dbReference type="EMBL" id="RUO62431.1"/>
    </source>
</evidence>
<dbReference type="EMBL" id="PIPY01000003">
    <property type="protein sequence ID" value="RUO62431.1"/>
    <property type="molecule type" value="Genomic_DNA"/>
</dbReference>
<comment type="caution">
    <text evidence="3">The sequence shown here is derived from an EMBL/GenBank/DDBJ whole genome shotgun (WGS) entry which is preliminary data.</text>
</comment>
<name>A0A432YN67_9GAMM</name>
<evidence type="ECO:0008006" key="5">
    <source>
        <dbReference type="Google" id="ProtNLM"/>
    </source>
</evidence>
<gene>
    <name evidence="3" type="ORF">CWI71_03050</name>
</gene>
<organism evidence="3 4">
    <name type="scientific">Pseudidiomarina insulisalsae</name>
    <dbReference type="NCBI Taxonomy" id="575789"/>
    <lineage>
        <taxon>Bacteria</taxon>
        <taxon>Pseudomonadati</taxon>
        <taxon>Pseudomonadota</taxon>
        <taxon>Gammaproteobacteria</taxon>
        <taxon>Alteromonadales</taxon>
        <taxon>Idiomarinaceae</taxon>
        <taxon>Pseudidiomarina</taxon>
    </lineage>
</organism>
<dbReference type="OrthoDB" id="5593857at2"/>
<evidence type="ECO:0000313" key="4">
    <source>
        <dbReference type="Proteomes" id="UP000288259"/>
    </source>
</evidence>
<keyword evidence="4" id="KW-1185">Reference proteome</keyword>
<dbReference type="Proteomes" id="UP000288259">
    <property type="component" value="Unassembled WGS sequence"/>
</dbReference>
<dbReference type="NCBIfam" id="TIGR02532">
    <property type="entry name" value="IV_pilin_GFxxxE"/>
    <property type="match status" value="1"/>
</dbReference>
<accession>A0A432YN67</accession>
<feature type="transmembrane region" description="Helical" evidence="2">
    <location>
        <begin position="21"/>
        <end position="46"/>
    </location>
</feature>
<dbReference type="Pfam" id="PF07963">
    <property type="entry name" value="N_methyl"/>
    <property type="match status" value="1"/>
</dbReference>